<evidence type="ECO:0000313" key="4">
    <source>
        <dbReference type="Proteomes" id="UP000235786"/>
    </source>
</evidence>
<proteinExistence type="predicted"/>
<dbReference type="InterPro" id="IPR008952">
    <property type="entry name" value="Tetraspanin_EC2_sf"/>
</dbReference>
<accession>A0A2J6S6P3</accession>
<evidence type="ECO:0000256" key="1">
    <source>
        <dbReference type="SAM" id="MobiDB-lite"/>
    </source>
</evidence>
<dbReference type="STRING" id="1149755.A0A2J6S6P3"/>
<feature type="compositionally biased region" description="Basic and acidic residues" evidence="1">
    <location>
        <begin position="240"/>
        <end position="249"/>
    </location>
</feature>
<name>A0A2J6S6P3_HYAVF</name>
<gene>
    <name evidence="3" type="ORF">L207DRAFT_577289</name>
</gene>
<reference evidence="3 4" key="1">
    <citation type="submission" date="2016-04" db="EMBL/GenBank/DDBJ databases">
        <title>A degradative enzymes factory behind the ericoid mycorrhizal symbiosis.</title>
        <authorList>
            <consortium name="DOE Joint Genome Institute"/>
            <person name="Martino E."/>
            <person name="Morin E."/>
            <person name="Grelet G."/>
            <person name="Kuo A."/>
            <person name="Kohler A."/>
            <person name="Daghino S."/>
            <person name="Barry K."/>
            <person name="Choi C."/>
            <person name="Cichocki N."/>
            <person name="Clum A."/>
            <person name="Copeland A."/>
            <person name="Hainaut M."/>
            <person name="Haridas S."/>
            <person name="Labutti K."/>
            <person name="Lindquist E."/>
            <person name="Lipzen A."/>
            <person name="Khouja H.-R."/>
            <person name="Murat C."/>
            <person name="Ohm R."/>
            <person name="Olson A."/>
            <person name="Spatafora J."/>
            <person name="Veneault-Fourrey C."/>
            <person name="Henrissat B."/>
            <person name="Grigoriev I."/>
            <person name="Martin F."/>
            <person name="Perotto S."/>
        </authorList>
    </citation>
    <scope>NUCLEOTIDE SEQUENCE [LARGE SCALE GENOMIC DNA]</scope>
    <source>
        <strain evidence="3 4">F</strain>
    </source>
</reference>
<dbReference type="GO" id="GO:0016020">
    <property type="term" value="C:membrane"/>
    <property type="evidence" value="ECO:0007669"/>
    <property type="project" value="InterPro"/>
</dbReference>
<feature type="transmembrane region" description="Helical" evidence="2">
    <location>
        <begin position="75"/>
        <end position="101"/>
    </location>
</feature>
<feature type="region of interest" description="Disordered" evidence="1">
    <location>
        <begin position="240"/>
        <end position="292"/>
    </location>
</feature>
<dbReference type="EMBL" id="KZ613939">
    <property type="protein sequence ID" value="PMD46428.1"/>
    <property type="molecule type" value="Genomic_DNA"/>
</dbReference>
<keyword evidence="4" id="KW-1185">Reference proteome</keyword>
<evidence type="ECO:0008006" key="5">
    <source>
        <dbReference type="Google" id="ProtNLM"/>
    </source>
</evidence>
<keyword evidence="2" id="KW-0812">Transmembrane</keyword>
<dbReference type="Proteomes" id="UP000235786">
    <property type="component" value="Unassembled WGS sequence"/>
</dbReference>
<dbReference type="AlphaFoldDB" id="A0A2J6S6P3"/>
<evidence type="ECO:0000256" key="2">
    <source>
        <dbReference type="SAM" id="Phobius"/>
    </source>
</evidence>
<dbReference type="SUPFAM" id="SSF48652">
    <property type="entry name" value="Tetraspanin"/>
    <property type="match status" value="1"/>
</dbReference>
<keyword evidence="2" id="KW-0472">Membrane</keyword>
<organism evidence="3 4">
    <name type="scientific">Hyaloscypha variabilis (strain UAMH 11265 / GT02V1 / F)</name>
    <name type="common">Meliniomyces variabilis</name>
    <dbReference type="NCBI Taxonomy" id="1149755"/>
    <lineage>
        <taxon>Eukaryota</taxon>
        <taxon>Fungi</taxon>
        <taxon>Dikarya</taxon>
        <taxon>Ascomycota</taxon>
        <taxon>Pezizomycotina</taxon>
        <taxon>Leotiomycetes</taxon>
        <taxon>Helotiales</taxon>
        <taxon>Hyaloscyphaceae</taxon>
        <taxon>Hyaloscypha</taxon>
        <taxon>Hyaloscypha variabilis</taxon>
    </lineage>
</organism>
<keyword evidence="2" id="KW-1133">Transmembrane helix</keyword>
<sequence length="292" mass="32063">MAALVKVALLAGPILLLLLTGVAGFAYSQIKFLSLPIPQALALFTVVLPLLTGFSTQVVYSLIQRSSRNEQNVLALPLIAVIGFQLIYETVVATLALTHIIPPDALVCNLGDRWMKLYKADDGDAVRAIQDSFKCCGFKTVKDNAFPWGQPSPCPEIFHYTKSCLKAWRKAEQISAGLLLLVAIVVFILKVLSVIALLSSSSWTESRWVRPFYRFGSRAVEGSEGDDNRATMRRLIEEGIGDEGYHDDPSEGSPTRGLEAGFETHEEGSRILPSLVLDSGNEWREDGDGHRD</sequence>
<feature type="transmembrane region" description="Helical" evidence="2">
    <location>
        <begin position="176"/>
        <end position="198"/>
    </location>
</feature>
<evidence type="ECO:0000313" key="3">
    <source>
        <dbReference type="EMBL" id="PMD46428.1"/>
    </source>
</evidence>
<feature type="transmembrane region" description="Helical" evidence="2">
    <location>
        <begin position="40"/>
        <end position="63"/>
    </location>
</feature>
<feature type="compositionally biased region" description="Basic and acidic residues" evidence="1">
    <location>
        <begin position="281"/>
        <end position="292"/>
    </location>
</feature>
<dbReference type="OrthoDB" id="71600at2759"/>
<protein>
    <recommendedName>
        <fullName evidence="5">Tetraspanin Tsp3</fullName>
    </recommendedName>
</protein>